<feature type="region of interest" description="Disordered" evidence="1">
    <location>
        <begin position="75"/>
        <end position="108"/>
    </location>
</feature>
<gene>
    <name evidence="3" type="ORF">Tci_693264</name>
</gene>
<evidence type="ECO:0000259" key="2">
    <source>
        <dbReference type="Pfam" id="PF22936"/>
    </source>
</evidence>
<dbReference type="Pfam" id="PF22936">
    <property type="entry name" value="Pol_BBD"/>
    <property type="match status" value="1"/>
</dbReference>
<comment type="caution">
    <text evidence="3">The sequence shown here is derived from an EMBL/GenBank/DDBJ whole genome shotgun (WGS) entry which is preliminary data.</text>
</comment>
<evidence type="ECO:0000313" key="3">
    <source>
        <dbReference type="EMBL" id="GFB21293.1"/>
    </source>
</evidence>
<dbReference type="AlphaFoldDB" id="A0A699L135"/>
<proteinExistence type="predicted"/>
<sequence>MNWRSLRKKKRLDSKLTSFKSASKDLDTLLGSQRSDKNKEGLGYSVVLPPPAQVYSPPKKDMTWTGLPEFADDTITDYSRPSPSIESNSSDLQNSDSSISENEESSKSIMSKPMIKFVKATDSPTVIKTNKDETVRKPSVKYSKMYRKTSKSSNVRGLFKENQQSELNLEFQEFPLNNIDDKGYWDSGCSRHMTGNISYLSDYEPFDEGYVSFGQGGCKITGKETIKTGTLEFENVYFVKDLKYNL</sequence>
<feature type="compositionally biased region" description="Low complexity" evidence="1">
    <location>
        <begin position="79"/>
        <end position="100"/>
    </location>
</feature>
<organism evidence="3">
    <name type="scientific">Tanacetum cinerariifolium</name>
    <name type="common">Dalmatian daisy</name>
    <name type="synonym">Chrysanthemum cinerariifolium</name>
    <dbReference type="NCBI Taxonomy" id="118510"/>
    <lineage>
        <taxon>Eukaryota</taxon>
        <taxon>Viridiplantae</taxon>
        <taxon>Streptophyta</taxon>
        <taxon>Embryophyta</taxon>
        <taxon>Tracheophyta</taxon>
        <taxon>Spermatophyta</taxon>
        <taxon>Magnoliopsida</taxon>
        <taxon>eudicotyledons</taxon>
        <taxon>Gunneridae</taxon>
        <taxon>Pentapetalae</taxon>
        <taxon>asterids</taxon>
        <taxon>campanulids</taxon>
        <taxon>Asterales</taxon>
        <taxon>Asteraceae</taxon>
        <taxon>Asteroideae</taxon>
        <taxon>Anthemideae</taxon>
        <taxon>Anthemidinae</taxon>
        <taxon>Tanacetum</taxon>
    </lineage>
</organism>
<feature type="domain" description="Retrovirus-related Pol polyprotein from transposon TNT 1-94-like beta-barrel" evidence="2">
    <location>
        <begin position="184"/>
        <end position="246"/>
    </location>
</feature>
<dbReference type="InterPro" id="IPR054722">
    <property type="entry name" value="PolX-like_BBD"/>
</dbReference>
<reference evidence="3" key="1">
    <citation type="journal article" date="2019" name="Sci. Rep.">
        <title>Draft genome of Tanacetum cinerariifolium, the natural source of mosquito coil.</title>
        <authorList>
            <person name="Yamashiro T."/>
            <person name="Shiraishi A."/>
            <person name="Satake H."/>
            <person name="Nakayama K."/>
        </authorList>
    </citation>
    <scope>NUCLEOTIDE SEQUENCE</scope>
</reference>
<evidence type="ECO:0000256" key="1">
    <source>
        <dbReference type="SAM" id="MobiDB-lite"/>
    </source>
</evidence>
<feature type="region of interest" description="Disordered" evidence="1">
    <location>
        <begin position="27"/>
        <end position="63"/>
    </location>
</feature>
<protein>
    <submittedName>
        <fullName evidence="3">Ribonuclease H-like domain-containing protein</fullName>
    </submittedName>
</protein>
<name>A0A699L135_TANCI</name>
<dbReference type="EMBL" id="BKCJ010576805">
    <property type="protein sequence ID" value="GFB21293.1"/>
    <property type="molecule type" value="Genomic_DNA"/>
</dbReference>
<accession>A0A699L135</accession>
<feature type="non-terminal residue" evidence="3">
    <location>
        <position position="246"/>
    </location>
</feature>